<dbReference type="RefSeq" id="WP_184078579.1">
    <property type="nucleotide sequence ID" value="NZ_JACIJP010000001.1"/>
</dbReference>
<dbReference type="GO" id="GO:0032153">
    <property type="term" value="C:cell division site"/>
    <property type="evidence" value="ECO:0007669"/>
    <property type="project" value="UniProtKB-UniRule"/>
</dbReference>
<feature type="domain" description="POTRA" evidence="11">
    <location>
        <begin position="97"/>
        <end position="165"/>
    </location>
</feature>
<evidence type="ECO:0000259" key="11">
    <source>
        <dbReference type="PROSITE" id="PS51779"/>
    </source>
</evidence>
<dbReference type="Proteomes" id="UP000552700">
    <property type="component" value="Unassembled WGS sequence"/>
</dbReference>
<evidence type="ECO:0000256" key="4">
    <source>
        <dbReference type="ARBA" id="ARBA00022618"/>
    </source>
</evidence>
<dbReference type="InterPro" id="IPR005548">
    <property type="entry name" value="Cell_div_FtsQ/DivIB_C"/>
</dbReference>
<dbReference type="HAMAP" id="MF_00911">
    <property type="entry name" value="FtsQ_subfam"/>
    <property type="match status" value="1"/>
</dbReference>
<organism evidence="12 13">
    <name type="scientific">Sphingobium subterraneum</name>
    <dbReference type="NCBI Taxonomy" id="627688"/>
    <lineage>
        <taxon>Bacteria</taxon>
        <taxon>Pseudomonadati</taxon>
        <taxon>Pseudomonadota</taxon>
        <taxon>Alphaproteobacteria</taxon>
        <taxon>Sphingomonadales</taxon>
        <taxon>Sphingomonadaceae</taxon>
        <taxon>Sphingobium</taxon>
    </lineage>
</organism>
<evidence type="ECO:0000256" key="9">
    <source>
        <dbReference type="HAMAP-Rule" id="MF_00911"/>
    </source>
</evidence>
<keyword evidence="4 9" id="KW-0132">Cell division</keyword>
<reference evidence="12 13" key="1">
    <citation type="submission" date="2020-08" db="EMBL/GenBank/DDBJ databases">
        <title>Genomic Encyclopedia of Type Strains, Phase IV (KMG-IV): sequencing the most valuable type-strain genomes for metagenomic binning, comparative biology and taxonomic classification.</title>
        <authorList>
            <person name="Goeker M."/>
        </authorList>
    </citation>
    <scope>NUCLEOTIDE SEQUENCE [LARGE SCALE GENOMIC DNA]</scope>
    <source>
        <strain evidence="12 13">DSM 102255</strain>
    </source>
</reference>
<proteinExistence type="inferred from homology"/>
<dbReference type="Gene3D" id="3.10.20.310">
    <property type="entry name" value="membrane protein fhac"/>
    <property type="match status" value="1"/>
</dbReference>
<evidence type="ECO:0000313" key="13">
    <source>
        <dbReference type="Proteomes" id="UP000552700"/>
    </source>
</evidence>
<protein>
    <recommendedName>
        <fullName evidence="9">Cell division protein FtsQ</fullName>
    </recommendedName>
</protein>
<feature type="compositionally biased region" description="Low complexity" evidence="10">
    <location>
        <begin position="13"/>
        <end position="24"/>
    </location>
</feature>
<gene>
    <name evidence="9" type="primary">ftsQ</name>
    <name evidence="12" type="ORF">FHS92_001284</name>
</gene>
<accession>A0A841IY89</accession>
<feature type="region of interest" description="Disordered" evidence="10">
    <location>
        <begin position="295"/>
        <end position="325"/>
    </location>
</feature>
<keyword evidence="6 9" id="KW-1133">Transmembrane helix</keyword>
<feature type="region of interest" description="Disordered" evidence="10">
    <location>
        <begin position="1"/>
        <end position="36"/>
    </location>
</feature>
<dbReference type="GO" id="GO:0043093">
    <property type="term" value="P:FtsZ-dependent cytokinesis"/>
    <property type="evidence" value="ECO:0007669"/>
    <property type="project" value="UniProtKB-UniRule"/>
</dbReference>
<feature type="transmembrane region" description="Helical" evidence="9">
    <location>
        <begin position="58"/>
        <end position="80"/>
    </location>
</feature>
<dbReference type="PANTHER" id="PTHR35851:SF1">
    <property type="entry name" value="CELL DIVISION PROTEIN FTSQ"/>
    <property type="match status" value="1"/>
</dbReference>
<comment type="function">
    <text evidence="9">Essential cell division protein.</text>
</comment>
<comment type="similarity">
    <text evidence="9">Belongs to the FtsQ/DivIB family. FtsQ subfamily.</text>
</comment>
<evidence type="ECO:0000256" key="6">
    <source>
        <dbReference type="ARBA" id="ARBA00022989"/>
    </source>
</evidence>
<dbReference type="InterPro" id="IPR013685">
    <property type="entry name" value="POTRA_FtsQ_type"/>
</dbReference>
<keyword evidence="8 9" id="KW-0131">Cell cycle</keyword>
<dbReference type="GO" id="GO:0005886">
    <property type="term" value="C:plasma membrane"/>
    <property type="evidence" value="ECO:0007669"/>
    <property type="project" value="UniProtKB-SubCell"/>
</dbReference>
<evidence type="ECO:0000256" key="5">
    <source>
        <dbReference type="ARBA" id="ARBA00022692"/>
    </source>
</evidence>
<dbReference type="PROSITE" id="PS51779">
    <property type="entry name" value="POTRA"/>
    <property type="match status" value="1"/>
</dbReference>
<dbReference type="EMBL" id="JACIJP010000001">
    <property type="protein sequence ID" value="MBB6123577.1"/>
    <property type="molecule type" value="Genomic_DNA"/>
</dbReference>
<sequence>MSETRIRRGGTGRLSTTRVSSGRSKTMARPRAGGAKKKTGLGRLLAMVPISPATQHRLATGAIVLAVVGIGWGVASFFGLPGMARMEIAEMASRAGFQVEKVEVRGVERMDELPVYNIALGQVDRSMLNLDLSNLRSEMLKLAWVKDARISRRLPDTLVVDIVERQPVAVWQHDGRLALIDVTGQPLEGIRPSELPDLPLVVGPRANLQTGQLTKLMDAAPSLKPVLAGATWVGNRRWDLRFQSGETLSLPEGQEQAAAALVEFTRLDGINRLLGRGIVRFDMRDPDKFVLRLPKDAGAKTNAAKSDAQDGDKPAPAAIVSGEDT</sequence>
<dbReference type="AlphaFoldDB" id="A0A841IY89"/>
<evidence type="ECO:0000256" key="1">
    <source>
        <dbReference type="ARBA" id="ARBA00004370"/>
    </source>
</evidence>
<keyword evidence="2 9" id="KW-1003">Cell membrane</keyword>
<evidence type="ECO:0000313" key="12">
    <source>
        <dbReference type="EMBL" id="MBB6123577.1"/>
    </source>
</evidence>
<dbReference type="InterPro" id="IPR026579">
    <property type="entry name" value="FtsQ"/>
</dbReference>
<evidence type="ECO:0000256" key="8">
    <source>
        <dbReference type="ARBA" id="ARBA00023306"/>
    </source>
</evidence>
<comment type="subcellular location">
    <subcellularLocation>
        <location evidence="9">Cell inner membrane</location>
        <topology evidence="9">Single-pass type II membrane protein</topology>
    </subcellularLocation>
    <subcellularLocation>
        <location evidence="1">Membrane</location>
    </subcellularLocation>
    <text evidence="9">Localizes to the division septum.</text>
</comment>
<dbReference type="PANTHER" id="PTHR35851">
    <property type="entry name" value="CELL DIVISION PROTEIN FTSQ"/>
    <property type="match status" value="1"/>
</dbReference>
<evidence type="ECO:0000256" key="7">
    <source>
        <dbReference type="ARBA" id="ARBA00023136"/>
    </source>
</evidence>
<evidence type="ECO:0000256" key="10">
    <source>
        <dbReference type="SAM" id="MobiDB-lite"/>
    </source>
</evidence>
<keyword evidence="5 9" id="KW-0812">Transmembrane</keyword>
<dbReference type="Pfam" id="PF03799">
    <property type="entry name" value="FtsQ_DivIB_C"/>
    <property type="match status" value="1"/>
</dbReference>
<evidence type="ECO:0000256" key="2">
    <source>
        <dbReference type="ARBA" id="ARBA00022475"/>
    </source>
</evidence>
<evidence type="ECO:0000256" key="3">
    <source>
        <dbReference type="ARBA" id="ARBA00022519"/>
    </source>
</evidence>
<name>A0A841IY89_9SPHN</name>
<comment type="caution">
    <text evidence="12">The sequence shown here is derived from an EMBL/GenBank/DDBJ whole genome shotgun (WGS) entry which is preliminary data.</text>
</comment>
<dbReference type="GO" id="GO:0090529">
    <property type="term" value="P:cell septum assembly"/>
    <property type="evidence" value="ECO:0007669"/>
    <property type="project" value="InterPro"/>
</dbReference>
<keyword evidence="7 9" id="KW-0472">Membrane</keyword>
<dbReference type="InterPro" id="IPR034746">
    <property type="entry name" value="POTRA"/>
</dbReference>
<keyword evidence="13" id="KW-1185">Reference proteome</keyword>
<dbReference type="Pfam" id="PF08478">
    <property type="entry name" value="POTRA_1"/>
    <property type="match status" value="1"/>
</dbReference>
<keyword evidence="3 9" id="KW-0997">Cell inner membrane</keyword>